<evidence type="ECO:0000256" key="2">
    <source>
        <dbReference type="ARBA" id="ARBA00022475"/>
    </source>
</evidence>
<keyword evidence="3 6" id="KW-0812">Transmembrane</keyword>
<dbReference type="Proteomes" id="UP000006589">
    <property type="component" value="Plasmid pMRAD04"/>
</dbReference>
<dbReference type="PANTHER" id="PTHR32322:SF18">
    <property type="entry name" value="S-ADENOSYLMETHIONINE_S-ADENOSYLHOMOCYSTEINE TRANSPORTER"/>
    <property type="match status" value="1"/>
</dbReference>
<reference evidence="9 10" key="2">
    <citation type="submission" date="2008-03" db="EMBL/GenBank/DDBJ databases">
        <title>Complete sequence of plasmid4 of Methylobacterium radiotolerans JCM 2831.</title>
        <authorList>
            <consortium name="US DOE Joint Genome Institute"/>
            <person name="Copeland A."/>
            <person name="Lucas S."/>
            <person name="Lapidus A."/>
            <person name="Glavina del Rio T."/>
            <person name="Dalin E."/>
            <person name="Tice H."/>
            <person name="Bruce D."/>
            <person name="Goodwin L."/>
            <person name="Pitluck S."/>
            <person name="Kiss H."/>
            <person name="Brettin T."/>
            <person name="Detter J.C."/>
            <person name="Han C."/>
            <person name="Kuske C.R."/>
            <person name="Schmutz J."/>
            <person name="Larimer F."/>
            <person name="Land M."/>
            <person name="Hauser L."/>
            <person name="Kyrpides N."/>
            <person name="Mikhailova N."/>
            <person name="Marx C.J."/>
            <person name="Richardson P."/>
        </authorList>
    </citation>
    <scope>NUCLEOTIDE SEQUENCE [LARGE SCALE GENOMIC DNA]</scope>
    <source>
        <strain evidence="10">ATCC 27329 / DSM 1819 / JCM 2831 / NBRC 15690 / NCIMB 10815 / 0-1</strain>
        <strain evidence="9">JCM 2831</strain>
        <plasmid evidence="10">Plasmid pMRAD04</plasmid>
        <plasmid evidence="9">pMRAD04</plasmid>
    </source>
</reference>
<evidence type="ECO:0000259" key="7">
    <source>
        <dbReference type="Pfam" id="PF00892"/>
    </source>
</evidence>
<dbReference type="KEGG" id="mrd:Mrad2831_6429"/>
<evidence type="ECO:0000256" key="4">
    <source>
        <dbReference type="ARBA" id="ARBA00022989"/>
    </source>
</evidence>
<feature type="transmembrane region" description="Helical" evidence="6">
    <location>
        <begin position="241"/>
        <end position="261"/>
    </location>
</feature>
<feature type="domain" description="EamA" evidence="7">
    <location>
        <begin position="14"/>
        <end position="141"/>
    </location>
</feature>
<keyword evidence="5 6" id="KW-0472">Membrane</keyword>
<keyword evidence="4 6" id="KW-1133">Transmembrane helix</keyword>
<evidence type="ECO:0000256" key="5">
    <source>
        <dbReference type="ARBA" id="ARBA00023136"/>
    </source>
</evidence>
<dbReference type="Pfam" id="PF00892">
    <property type="entry name" value="EamA"/>
    <property type="match status" value="2"/>
</dbReference>
<feature type="transmembrane region" description="Helical" evidence="6">
    <location>
        <begin position="100"/>
        <end position="117"/>
    </location>
</feature>
<name>B1M939_METRJ</name>
<feature type="transmembrane region" description="Helical" evidence="6">
    <location>
        <begin position="267"/>
        <end position="285"/>
    </location>
</feature>
<geneLocation type="plasmid" evidence="9 10">
    <name>pMRAD04</name>
</geneLocation>
<geneLocation type="plasmid" evidence="8 10">
    <name>pMRAD01</name>
</geneLocation>
<dbReference type="PANTHER" id="PTHR32322">
    <property type="entry name" value="INNER MEMBRANE TRANSPORTER"/>
    <property type="match status" value="1"/>
</dbReference>
<feature type="transmembrane region" description="Helical" evidence="6">
    <location>
        <begin position="40"/>
        <end position="57"/>
    </location>
</feature>
<dbReference type="KEGG" id="mrd:Mrad2831_6084"/>
<proteinExistence type="predicted"/>
<keyword evidence="8" id="KW-0614">Plasmid</keyword>
<dbReference type="AlphaFoldDB" id="B1M939"/>
<dbReference type="RefSeq" id="WP_012329808.1">
    <property type="nucleotide sequence ID" value="NC_010510.1"/>
</dbReference>
<comment type="subcellular location">
    <subcellularLocation>
        <location evidence="1">Cell membrane</location>
        <topology evidence="1">Multi-pass membrane protein</topology>
    </subcellularLocation>
</comment>
<reference evidence="8 10" key="1">
    <citation type="submission" date="2008-03" db="EMBL/GenBank/DDBJ databases">
        <title>Complete sequence of plasmid1 of Methylobacterium radiotolerans JCM 2831.</title>
        <authorList>
            <consortium name="US DOE Joint Genome Institute"/>
            <person name="Copeland A."/>
            <person name="Lucas S."/>
            <person name="Lapidus A."/>
            <person name="Glavina del Rio T."/>
            <person name="Dalin E."/>
            <person name="Tice H."/>
            <person name="Bruce D."/>
            <person name="Goodwin L."/>
            <person name="Pitluck S."/>
            <person name="Kiss H."/>
            <person name="Brettin T."/>
            <person name="Detter J.C."/>
            <person name="Han C."/>
            <person name="Kuske C.R."/>
            <person name="Schmutz J."/>
            <person name="Larimer F."/>
            <person name="Land M."/>
            <person name="Hauser L."/>
            <person name="Kyrpides N."/>
            <person name="Mikhailova N."/>
            <person name="Marx C.J."/>
            <person name="Richardson P."/>
        </authorList>
    </citation>
    <scope>NUCLEOTIDE SEQUENCE [LARGE SCALE GENOMIC DNA]</scope>
    <source>
        <strain evidence="10">ATCC 27329 / DSM 1819 / JCM 2831 / NBRC 15690 / NCIMB 10815 / 0-1</strain>
        <strain evidence="8">JCM 2831</strain>
        <plasmid evidence="10">Plasmid pMRAD01</plasmid>
        <plasmid evidence="8">pMRAD01</plasmid>
    </source>
</reference>
<gene>
    <name evidence="8" type="ordered locus">Mrad2831_6084</name>
    <name evidence="9" type="ordered locus">Mrad2831_6429</name>
</gene>
<dbReference type="EMBL" id="CP001005">
    <property type="protein sequence ID" value="ACB28349.1"/>
    <property type="molecule type" value="Genomic_DNA"/>
</dbReference>
<feature type="transmembrane region" description="Helical" evidence="6">
    <location>
        <begin position="69"/>
        <end position="88"/>
    </location>
</feature>
<evidence type="ECO:0000256" key="6">
    <source>
        <dbReference type="SAM" id="Phobius"/>
    </source>
</evidence>
<evidence type="ECO:0000313" key="10">
    <source>
        <dbReference type="Proteomes" id="UP000006589"/>
    </source>
</evidence>
<keyword evidence="2" id="KW-1003">Cell membrane</keyword>
<organism evidence="8 10">
    <name type="scientific">Methylobacterium radiotolerans (strain ATCC 27329 / DSM 1819 / JCM 2831 / NBRC 15690 / NCIMB 10815 / 0-1)</name>
    <dbReference type="NCBI Taxonomy" id="426355"/>
    <lineage>
        <taxon>Bacteria</taxon>
        <taxon>Pseudomonadati</taxon>
        <taxon>Pseudomonadota</taxon>
        <taxon>Alphaproteobacteria</taxon>
        <taxon>Hyphomicrobiales</taxon>
        <taxon>Methylobacteriaceae</taxon>
        <taxon>Methylobacterium</taxon>
    </lineage>
</organism>
<evidence type="ECO:0000313" key="8">
    <source>
        <dbReference type="EMBL" id="ACB28014.1"/>
    </source>
</evidence>
<feature type="transmembrane region" description="Helical" evidence="6">
    <location>
        <begin position="185"/>
        <end position="202"/>
    </location>
</feature>
<dbReference type="EMBL" id="CP001002">
    <property type="protein sequence ID" value="ACB28014.1"/>
    <property type="molecule type" value="Genomic_DNA"/>
</dbReference>
<accession>B1M939</accession>
<feature type="transmembrane region" description="Helical" evidence="6">
    <location>
        <begin position="214"/>
        <end position="232"/>
    </location>
</feature>
<dbReference type="InterPro" id="IPR000620">
    <property type="entry name" value="EamA_dom"/>
</dbReference>
<dbReference type="Proteomes" id="UP000006589">
    <property type="component" value="Plasmid pMRAD01"/>
</dbReference>
<dbReference type="InterPro" id="IPR037185">
    <property type="entry name" value="EmrE-like"/>
</dbReference>
<dbReference type="HOGENOM" id="CLU_067094_0_0_5"/>
<feature type="transmembrane region" description="Helical" evidence="6">
    <location>
        <begin position="124"/>
        <end position="143"/>
    </location>
</feature>
<dbReference type="OrthoDB" id="9795732at2"/>
<dbReference type="InterPro" id="IPR050638">
    <property type="entry name" value="AA-Vitamin_Transporters"/>
</dbReference>
<dbReference type="GO" id="GO:0005886">
    <property type="term" value="C:plasma membrane"/>
    <property type="evidence" value="ECO:0007669"/>
    <property type="project" value="UniProtKB-SubCell"/>
</dbReference>
<evidence type="ECO:0000313" key="9">
    <source>
        <dbReference type="EMBL" id="ACB28349.1"/>
    </source>
</evidence>
<protein>
    <recommendedName>
        <fullName evidence="7">EamA domain-containing protein</fullName>
    </recommendedName>
</protein>
<dbReference type="eggNOG" id="COG0697">
    <property type="taxonomic scope" value="Bacteria"/>
</dbReference>
<evidence type="ECO:0000256" key="3">
    <source>
        <dbReference type="ARBA" id="ARBA00022692"/>
    </source>
</evidence>
<dbReference type="SUPFAM" id="SSF103481">
    <property type="entry name" value="Multidrug resistance efflux transporter EmrE"/>
    <property type="match status" value="2"/>
</dbReference>
<sequence length="307" mass="31242">MTVGTRHRATAIGLVAIGLWAGLALSTVAARGVPPFELLALSFGVAFASGLAVLAAQGRDALARLRQPIVPWATAFVAIFLYHALYFFALATVPPARASLIAYLWPLLIVVFAAWVPGGERLRLHHLGGAALGFLGVAILFAGRQDNAATATNQIGYLAALGCAVIWAGYSVVNRRFADVASEMLIGVCGVVALAGAAVHFMAETSVAPSGSQWLAILFLGIGPTGLAFLAWDHATKHGDISLLAPMSYLAPLVSTLLLVLTNQAPATVAVGLSTILVVLGAVLASRGGGPGTSAGRAGTAASGDTG</sequence>
<feature type="domain" description="EamA" evidence="7">
    <location>
        <begin position="155"/>
        <end position="286"/>
    </location>
</feature>
<feature type="transmembrane region" description="Helical" evidence="6">
    <location>
        <begin position="155"/>
        <end position="173"/>
    </location>
</feature>
<dbReference type="GeneID" id="6142545"/>
<evidence type="ECO:0000256" key="1">
    <source>
        <dbReference type="ARBA" id="ARBA00004651"/>
    </source>
</evidence>